<dbReference type="InterPro" id="IPR023298">
    <property type="entry name" value="ATPase_P-typ_TM_dom_sf"/>
</dbReference>
<evidence type="ECO:0000256" key="7">
    <source>
        <dbReference type="ARBA" id="ARBA00047308"/>
    </source>
</evidence>
<keyword evidence="4 8" id="KW-1133">Transmembrane helix</keyword>
<dbReference type="InterPro" id="IPR008250">
    <property type="entry name" value="ATPase_P-typ_transduc_dom_A_sf"/>
</dbReference>
<evidence type="ECO:0000256" key="4">
    <source>
        <dbReference type="ARBA" id="ARBA00022989"/>
    </source>
</evidence>
<evidence type="ECO:0000256" key="5">
    <source>
        <dbReference type="ARBA" id="ARBA00023136"/>
    </source>
</evidence>
<comment type="caution">
    <text evidence="10">The sequence shown here is derived from an EMBL/GenBank/DDBJ whole genome shotgun (WGS) entry which is preliminary data.</text>
</comment>
<proteinExistence type="inferred from homology"/>
<comment type="subcellular location">
    <subcellularLocation>
        <location evidence="8">Cell membrane</location>
    </subcellularLocation>
    <subcellularLocation>
        <location evidence="1">Membrane</location>
    </subcellularLocation>
</comment>
<keyword evidence="5 8" id="KW-0472">Membrane</keyword>
<protein>
    <recommendedName>
        <fullName evidence="6">P-type Zn(2+) transporter</fullName>
        <ecNumber evidence="6">7.2.2.12</ecNumber>
    </recommendedName>
</protein>
<keyword evidence="8" id="KW-0479">Metal-binding</keyword>
<feature type="transmembrane region" description="Helical" evidence="8">
    <location>
        <begin position="41"/>
        <end position="59"/>
    </location>
</feature>
<dbReference type="InterPro" id="IPR018303">
    <property type="entry name" value="ATPase_P-typ_P_site"/>
</dbReference>
<dbReference type="RefSeq" id="WP_386818365.1">
    <property type="nucleotide sequence ID" value="NZ_JBHUIT010000002.1"/>
</dbReference>
<evidence type="ECO:0000313" key="11">
    <source>
        <dbReference type="Proteomes" id="UP001597375"/>
    </source>
</evidence>
<dbReference type="SUPFAM" id="SSF81665">
    <property type="entry name" value="Calcium ATPase, transmembrane domain M"/>
    <property type="match status" value="1"/>
</dbReference>
<organism evidence="10 11">
    <name type="scientific">Luteolibacter algae</name>
    <dbReference type="NCBI Taxonomy" id="454151"/>
    <lineage>
        <taxon>Bacteria</taxon>
        <taxon>Pseudomonadati</taxon>
        <taxon>Verrucomicrobiota</taxon>
        <taxon>Verrucomicrobiia</taxon>
        <taxon>Verrucomicrobiales</taxon>
        <taxon>Verrucomicrobiaceae</taxon>
        <taxon>Luteolibacter</taxon>
    </lineage>
</organism>
<keyword evidence="8" id="KW-0067">ATP-binding</keyword>
<dbReference type="Pfam" id="PF00122">
    <property type="entry name" value="E1-E2_ATPase"/>
    <property type="match status" value="1"/>
</dbReference>
<dbReference type="PANTHER" id="PTHR48085:SF5">
    <property type="entry name" value="CADMIUM_ZINC-TRANSPORTING ATPASE HMA4-RELATED"/>
    <property type="match status" value="1"/>
</dbReference>
<dbReference type="EC" id="7.2.2.12" evidence="6"/>
<dbReference type="SUPFAM" id="SSF81653">
    <property type="entry name" value="Calcium ATPase, transduction domain A"/>
    <property type="match status" value="1"/>
</dbReference>
<dbReference type="InterPro" id="IPR023214">
    <property type="entry name" value="HAD_sf"/>
</dbReference>
<dbReference type="Gene3D" id="2.70.150.10">
    <property type="entry name" value="Calcium-transporting ATPase, cytoplasmic transduction domain A"/>
    <property type="match status" value="1"/>
</dbReference>
<evidence type="ECO:0000313" key="10">
    <source>
        <dbReference type="EMBL" id="MFD2255709.1"/>
    </source>
</evidence>
<accession>A0ABW5D4R2</accession>
<feature type="transmembrane region" description="Helical" evidence="8">
    <location>
        <begin position="572"/>
        <end position="589"/>
    </location>
</feature>
<comment type="similarity">
    <text evidence="2 8">Belongs to the cation transport ATPase (P-type) (TC 3.A.3) family. Type IB subfamily.</text>
</comment>
<dbReference type="NCBIfam" id="TIGR01525">
    <property type="entry name" value="ATPase-IB_hvy"/>
    <property type="match status" value="1"/>
</dbReference>
<feature type="transmembrane region" description="Helical" evidence="8">
    <location>
        <begin position="270"/>
        <end position="295"/>
    </location>
</feature>
<dbReference type="InterPro" id="IPR001757">
    <property type="entry name" value="P_typ_ATPase"/>
</dbReference>
<keyword evidence="11" id="KW-1185">Reference proteome</keyword>
<dbReference type="EMBL" id="JBHUIT010000002">
    <property type="protein sequence ID" value="MFD2255709.1"/>
    <property type="molecule type" value="Genomic_DNA"/>
</dbReference>
<evidence type="ECO:0000256" key="2">
    <source>
        <dbReference type="ARBA" id="ARBA00006024"/>
    </source>
</evidence>
<dbReference type="SUPFAM" id="SSF56784">
    <property type="entry name" value="HAD-like"/>
    <property type="match status" value="1"/>
</dbReference>
<keyword evidence="8" id="KW-0547">Nucleotide-binding</keyword>
<dbReference type="InterPro" id="IPR059000">
    <property type="entry name" value="ATPase_P-type_domA"/>
</dbReference>
<evidence type="ECO:0000256" key="1">
    <source>
        <dbReference type="ARBA" id="ARBA00004370"/>
    </source>
</evidence>
<dbReference type="NCBIfam" id="TIGR01494">
    <property type="entry name" value="ATPase_P-type"/>
    <property type="match status" value="2"/>
</dbReference>
<keyword evidence="3 8" id="KW-0812">Transmembrane</keyword>
<comment type="catalytic activity">
    <reaction evidence="7">
        <text>Zn(2+)(in) + ATP + H2O = Zn(2+)(out) + ADP + phosphate + H(+)</text>
        <dbReference type="Rhea" id="RHEA:20621"/>
        <dbReference type="ChEBI" id="CHEBI:15377"/>
        <dbReference type="ChEBI" id="CHEBI:15378"/>
        <dbReference type="ChEBI" id="CHEBI:29105"/>
        <dbReference type="ChEBI" id="CHEBI:30616"/>
        <dbReference type="ChEBI" id="CHEBI:43474"/>
        <dbReference type="ChEBI" id="CHEBI:456216"/>
        <dbReference type="EC" id="7.2.2.12"/>
    </reaction>
</comment>
<sequence>MTTSYSLDPEMRRRLWLLFASSSFILTSVLLRWLRPDQPGISGTFALVGAVLIALPILYDTITSIRSTGFEATQFYMDQYVLLALAACLGTGRYVTGGIVAIILVFGQMIEERTVIGVEFALAKLRNLTRVRATRINEDGSEEEIDSAELSMGDSVRIRPGDSIPADGVVLSGEAMVDQSSITGESVPVEVSEGFKIFAGTTNLNGLLEAKVTGSGEKTILGRVQEIVEEAKNSEAPIMRMTEDYARYYTPLILLIAASVFFFTRDIERAISVLVVAIPCAFVLASPSAMVSAIASASRLGLLIKGTRHLEMGRLIDTVVFDKTGTLTQGKLAVEETRLHSGWSDEPAAKLLAAALENHSKHPVAAALVAAAEGADLPEVTGLEEVSGKGLKGTIGRSKVLIGRQAWLEGEGVKLVKEDPGCFSLVSMAIDGLHVADFLLADQVRPEAKEAIERFRSLGITDFLMLTGDRKPVAEAIAKAVGITEFQAECLPEDKLSRIRALREKGHKVMVVGDGLNDAPALAEGDLGVAMGALGNEVAIHTADVALMSHDLRRLPDLILLSAKTVGTINQNLLCGFIFIIAAIIFSSLGHVNPIAAAFFHEFSAFFVIFNSARLLRFDGIQEHEPSITSTTENSHAHQVPEPA</sequence>
<dbReference type="InterPro" id="IPR027256">
    <property type="entry name" value="P-typ_ATPase_IB"/>
</dbReference>
<dbReference type="Pfam" id="PF00702">
    <property type="entry name" value="Hydrolase"/>
    <property type="match status" value="1"/>
</dbReference>
<keyword evidence="8" id="KW-1003">Cell membrane</keyword>
<dbReference type="Gene3D" id="3.40.50.1000">
    <property type="entry name" value="HAD superfamily/HAD-like"/>
    <property type="match status" value="1"/>
</dbReference>
<evidence type="ECO:0000256" key="3">
    <source>
        <dbReference type="ARBA" id="ARBA00022692"/>
    </source>
</evidence>
<feature type="transmembrane region" description="Helical" evidence="8">
    <location>
        <begin position="15"/>
        <end position="34"/>
    </location>
</feature>
<evidence type="ECO:0000259" key="9">
    <source>
        <dbReference type="Pfam" id="PF00122"/>
    </source>
</evidence>
<dbReference type="PRINTS" id="PR00119">
    <property type="entry name" value="CATATPASE"/>
</dbReference>
<evidence type="ECO:0000256" key="6">
    <source>
        <dbReference type="ARBA" id="ARBA00039097"/>
    </source>
</evidence>
<dbReference type="InterPro" id="IPR051014">
    <property type="entry name" value="Cation_Transport_ATPase_IB"/>
</dbReference>
<dbReference type="Proteomes" id="UP001597375">
    <property type="component" value="Unassembled WGS sequence"/>
</dbReference>
<reference evidence="11" key="1">
    <citation type="journal article" date="2019" name="Int. J. Syst. Evol. Microbiol.">
        <title>The Global Catalogue of Microorganisms (GCM) 10K type strain sequencing project: providing services to taxonomists for standard genome sequencing and annotation.</title>
        <authorList>
            <consortium name="The Broad Institute Genomics Platform"/>
            <consortium name="The Broad Institute Genome Sequencing Center for Infectious Disease"/>
            <person name="Wu L."/>
            <person name="Ma J."/>
        </authorList>
    </citation>
    <scope>NUCLEOTIDE SEQUENCE [LARGE SCALE GENOMIC DNA]</scope>
    <source>
        <strain evidence="11">CGMCC 4.7106</strain>
    </source>
</reference>
<dbReference type="InterPro" id="IPR023299">
    <property type="entry name" value="ATPase_P-typ_cyto_dom_N"/>
</dbReference>
<dbReference type="PROSITE" id="PS00154">
    <property type="entry name" value="ATPASE_E1_E2"/>
    <property type="match status" value="1"/>
</dbReference>
<feature type="domain" description="P-type ATPase A" evidence="9">
    <location>
        <begin position="128"/>
        <end position="228"/>
    </location>
</feature>
<feature type="transmembrane region" description="Helical" evidence="8">
    <location>
        <begin position="248"/>
        <end position="264"/>
    </location>
</feature>
<name>A0ABW5D4R2_9BACT</name>
<gene>
    <name evidence="10" type="ORF">ACFSSA_03390</name>
</gene>
<dbReference type="InterPro" id="IPR036412">
    <property type="entry name" value="HAD-like_sf"/>
</dbReference>
<dbReference type="Gene3D" id="3.40.1110.10">
    <property type="entry name" value="Calcium-transporting ATPase, cytoplasmic domain N"/>
    <property type="match status" value="1"/>
</dbReference>
<evidence type="ECO:0000256" key="8">
    <source>
        <dbReference type="RuleBase" id="RU362081"/>
    </source>
</evidence>
<dbReference type="NCBIfam" id="TIGR01512">
    <property type="entry name" value="ATPase-IB2_Cd"/>
    <property type="match status" value="1"/>
</dbReference>
<dbReference type="PANTHER" id="PTHR48085">
    <property type="entry name" value="CADMIUM/ZINC-TRANSPORTING ATPASE HMA2-RELATED"/>
    <property type="match status" value="1"/>
</dbReference>
<feature type="transmembrane region" description="Helical" evidence="8">
    <location>
        <begin position="79"/>
        <end position="106"/>
    </location>
</feature>